<evidence type="ECO:0000313" key="2">
    <source>
        <dbReference type="EMBL" id="WGL15787.1"/>
    </source>
</evidence>
<protein>
    <submittedName>
        <fullName evidence="2">DUF2061 domain-containing protein</fullName>
    </submittedName>
</protein>
<evidence type="ECO:0000313" key="3">
    <source>
        <dbReference type="Proteomes" id="UP001236500"/>
    </source>
</evidence>
<evidence type="ECO:0000259" key="1">
    <source>
        <dbReference type="Pfam" id="PF09834"/>
    </source>
</evidence>
<dbReference type="Proteomes" id="UP001236500">
    <property type="component" value="Chromosome"/>
</dbReference>
<dbReference type="Pfam" id="PF09834">
    <property type="entry name" value="DUF2061"/>
    <property type="match status" value="1"/>
</dbReference>
<reference evidence="2 3" key="1">
    <citation type="submission" date="2023-02" db="EMBL/GenBank/DDBJ databases">
        <title>Description and genomic characterization of Microbulbifer bruguierae sp. nov., isolated from the sediment of mangrove plant Bruguiera sexangula.</title>
        <authorList>
            <person name="Long M."/>
        </authorList>
    </citation>
    <scope>NUCLEOTIDE SEQUENCE [LARGE SCALE GENOMIC DNA]</scope>
    <source>
        <strain evidence="2 3">H12</strain>
    </source>
</reference>
<organism evidence="2 3">
    <name type="scientific">Microbulbifer bruguierae</name>
    <dbReference type="NCBI Taxonomy" id="3029061"/>
    <lineage>
        <taxon>Bacteria</taxon>
        <taxon>Pseudomonadati</taxon>
        <taxon>Pseudomonadota</taxon>
        <taxon>Gammaproteobacteria</taxon>
        <taxon>Cellvibrionales</taxon>
        <taxon>Microbulbiferaceae</taxon>
        <taxon>Microbulbifer</taxon>
    </lineage>
</organism>
<keyword evidence="3" id="KW-1185">Reference proteome</keyword>
<dbReference type="InterPro" id="IPR018638">
    <property type="entry name" value="DUF2061_membrane"/>
</dbReference>
<proteinExistence type="predicted"/>
<gene>
    <name evidence="2" type="ORF">PVT68_13525</name>
</gene>
<sequence length="67" mass="7389">MKKTCSFAIVHMAVAFTVGFVMTGDFWVGSALALVEPACNTVAFYFHEKWWNRGPRDQVAVADCMAG</sequence>
<dbReference type="EMBL" id="CP118605">
    <property type="protein sequence ID" value="WGL15787.1"/>
    <property type="molecule type" value="Genomic_DNA"/>
</dbReference>
<feature type="domain" description="DUF2061" evidence="1">
    <location>
        <begin position="1"/>
        <end position="52"/>
    </location>
</feature>
<dbReference type="RefSeq" id="WP_280318886.1">
    <property type="nucleotide sequence ID" value="NZ_CP118605.1"/>
</dbReference>
<name>A0ABY8NCJ1_9GAMM</name>
<accession>A0ABY8NCJ1</accession>